<accession>A0ABM7XFR3</accession>
<dbReference type="EMBL" id="AP025592">
    <property type="protein sequence ID" value="BDG10718.1"/>
    <property type="molecule type" value="Genomic_DNA"/>
</dbReference>
<name>A0ABM7XFR3_9BACT</name>
<evidence type="ECO:0008006" key="3">
    <source>
        <dbReference type="Google" id="ProtNLM"/>
    </source>
</evidence>
<dbReference type="Proteomes" id="UP001162734">
    <property type="component" value="Chromosome"/>
</dbReference>
<evidence type="ECO:0000313" key="2">
    <source>
        <dbReference type="Proteomes" id="UP001162734"/>
    </source>
</evidence>
<keyword evidence="2" id="KW-1185">Reference proteome</keyword>
<organism evidence="1 2">
    <name type="scientific">Anaeromyxobacter paludicola</name>
    <dbReference type="NCBI Taxonomy" id="2918171"/>
    <lineage>
        <taxon>Bacteria</taxon>
        <taxon>Pseudomonadati</taxon>
        <taxon>Myxococcota</taxon>
        <taxon>Myxococcia</taxon>
        <taxon>Myxococcales</taxon>
        <taxon>Cystobacterineae</taxon>
        <taxon>Anaeromyxobacteraceae</taxon>
        <taxon>Anaeromyxobacter</taxon>
    </lineage>
</organism>
<reference evidence="2" key="1">
    <citation type="journal article" date="2022" name="Int. J. Syst. Evol. Microbiol.">
        <title>Anaeromyxobacter oryzae sp. nov., Anaeromyxobacter diazotrophicus sp. nov. and Anaeromyxobacter paludicola sp. nov., isolated from paddy soils.</title>
        <authorList>
            <person name="Itoh H."/>
            <person name="Xu Z."/>
            <person name="Mise K."/>
            <person name="Masuda Y."/>
            <person name="Ushijima N."/>
            <person name="Hayakawa C."/>
            <person name="Shiratori Y."/>
            <person name="Senoo K."/>
        </authorList>
    </citation>
    <scope>NUCLEOTIDE SEQUENCE [LARGE SCALE GENOMIC DNA]</scope>
    <source>
        <strain evidence="2">Red630</strain>
    </source>
</reference>
<dbReference type="RefSeq" id="WP_248343237.1">
    <property type="nucleotide sequence ID" value="NZ_AP025592.1"/>
</dbReference>
<gene>
    <name evidence="1" type="ORF">AMPC_38310</name>
</gene>
<evidence type="ECO:0000313" key="1">
    <source>
        <dbReference type="EMBL" id="BDG10718.1"/>
    </source>
</evidence>
<proteinExistence type="predicted"/>
<protein>
    <recommendedName>
        <fullName evidence="3">ACT domain-containing protein</fullName>
    </recommendedName>
</protein>
<sequence length="202" mass="21943">MLDTTAWTTRTQTRPAAHSPTVAMLASLGSGRHLLDLSGRLALGWMGRLAAALADRRVNIVSARARQGAPRQWVAAFELEPVDPGLDLAALDFVSFAALQPARPPALEPRLRSYRLERTEGGLRVELRADDQLGFLDGILRTFAACGLFPDEMLVETRDGEARDAFVLRGIGGSEPPRAIREALDARLARLARRAAPGARSR</sequence>